<dbReference type="InterPro" id="IPR039424">
    <property type="entry name" value="SBP_5"/>
</dbReference>
<dbReference type="SUPFAM" id="SSF53850">
    <property type="entry name" value="Periplasmic binding protein-like II"/>
    <property type="match status" value="1"/>
</dbReference>
<dbReference type="InterPro" id="IPR000914">
    <property type="entry name" value="SBP_5_dom"/>
</dbReference>
<feature type="signal peptide" evidence="2">
    <location>
        <begin position="1"/>
        <end position="21"/>
    </location>
</feature>
<feature type="domain" description="Solute-binding protein family 5" evidence="3">
    <location>
        <begin position="88"/>
        <end position="466"/>
    </location>
</feature>
<dbReference type="PANTHER" id="PTHR30290:SF83">
    <property type="entry name" value="ABC TRANSPORTER SUBSTRATE-BINDING PROTEIN"/>
    <property type="match status" value="1"/>
</dbReference>
<feature type="region of interest" description="Disordered" evidence="1">
    <location>
        <begin position="26"/>
        <end position="45"/>
    </location>
</feature>
<evidence type="ECO:0000313" key="4">
    <source>
        <dbReference type="EMBL" id="GAA4288761.1"/>
    </source>
</evidence>
<evidence type="ECO:0000256" key="2">
    <source>
        <dbReference type="SAM" id="SignalP"/>
    </source>
</evidence>
<dbReference type="RefSeq" id="WP_345043113.1">
    <property type="nucleotide sequence ID" value="NZ_BAABBA010000017.1"/>
</dbReference>
<evidence type="ECO:0000259" key="3">
    <source>
        <dbReference type="Pfam" id="PF00496"/>
    </source>
</evidence>
<dbReference type="Pfam" id="PF00496">
    <property type="entry name" value="SBP_bac_5"/>
    <property type="match status" value="1"/>
</dbReference>
<organism evidence="4 5">
    <name type="scientific">Georgenia daeguensis</name>
    <dbReference type="NCBI Taxonomy" id="908355"/>
    <lineage>
        <taxon>Bacteria</taxon>
        <taxon>Bacillati</taxon>
        <taxon>Actinomycetota</taxon>
        <taxon>Actinomycetes</taxon>
        <taxon>Micrococcales</taxon>
        <taxon>Bogoriellaceae</taxon>
        <taxon>Georgenia</taxon>
    </lineage>
</organism>
<reference evidence="5" key="1">
    <citation type="journal article" date="2019" name="Int. J. Syst. Evol. Microbiol.">
        <title>The Global Catalogue of Microorganisms (GCM) 10K type strain sequencing project: providing services to taxonomists for standard genome sequencing and annotation.</title>
        <authorList>
            <consortium name="The Broad Institute Genomics Platform"/>
            <consortium name="The Broad Institute Genome Sequencing Center for Infectious Disease"/>
            <person name="Wu L."/>
            <person name="Ma J."/>
        </authorList>
    </citation>
    <scope>NUCLEOTIDE SEQUENCE [LARGE SCALE GENOMIC DNA]</scope>
    <source>
        <strain evidence="5">JCM 17459</strain>
    </source>
</reference>
<evidence type="ECO:0000256" key="1">
    <source>
        <dbReference type="SAM" id="MobiDB-lite"/>
    </source>
</evidence>
<dbReference type="PIRSF" id="PIRSF002741">
    <property type="entry name" value="MppA"/>
    <property type="match status" value="1"/>
</dbReference>
<protein>
    <submittedName>
        <fullName evidence="4">ABC transporter substrate-binding protein</fullName>
    </submittedName>
</protein>
<keyword evidence="2" id="KW-0732">Signal</keyword>
<evidence type="ECO:0000313" key="5">
    <source>
        <dbReference type="Proteomes" id="UP001499841"/>
    </source>
</evidence>
<dbReference type="EMBL" id="BAABBA010000017">
    <property type="protein sequence ID" value="GAA4288761.1"/>
    <property type="molecule type" value="Genomic_DNA"/>
</dbReference>
<accession>A0ABP8EXP0</accession>
<comment type="caution">
    <text evidence="4">The sequence shown here is derived from an EMBL/GenBank/DDBJ whole genome shotgun (WGS) entry which is preliminary data.</text>
</comment>
<dbReference type="CDD" id="cd00995">
    <property type="entry name" value="PBP2_NikA_DppA_OppA_like"/>
    <property type="match status" value="1"/>
</dbReference>
<dbReference type="Gene3D" id="3.40.190.10">
    <property type="entry name" value="Periplasmic binding protein-like II"/>
    <property type="match status" value="1"/>
</dbReference>
<dbReference type="InterPro" id="IPR030678">
    <property type="entry name" value="Peptide/Ni-bd"/>
</dbReference>
<dbReference type="Gene3D" id="3.90.76.10">
    <property type="entry name" value="Dipeptide-binding Protein, Domain 1"/>
    <property type="match status" value="1"/>
</dbReference>
<keyword evidence="5" id="KW-1185">Reference proteome</keyword>
<dbReference type="PANTHER" id="PTHR30290">
    <property type="entry name" value="PERIPLASMIC BINDING COMPONENT OF ABC TRANSPORTER"/>
    <property type="match status" value="1"/>
</dbReference>
<dbReference type="Gene3D" id="3.10.105.10">
    <property type="entry name" value="Dipeptide-binding Protein, Domain 3"/>
    <property type="match status" value="1"/>
</dbReference>
<feature type="chain" id="PRO_5046810958" evidence="2">
    <location>
        <begin position="22"/>
        <end position="545"/>
    </location>
</feature>
<dbReference type="PROSITE" id="PS51257">
    <property type="entry name" value="PROKAR_LIPOPROTEIN"/>
    <property type="match status" value="1"/>
</dbReference>
<name>A0ABP8EXP0_9MICO</name>
<proteinExistence type="predicted"/>
<sequence length="545" mass="59645">MKTKRMAGMAATILAGSLVLAACGSSGDDTGADETAGATEGTSTGIVTVNGTEPQNPLLPAHTNETGGGRIMTQLFAGLVRYNADGSVENEVAESIETEDNQTFTIKLQDGWKFSDGSPVTASSFVDAWNYGALLSNAQNNSYFFEVIEGFSYEKDSELTGLEVVDDLTFTVKLVQPEADFPLRLGYTAYYPLPEVFFEDPEAFGENPVGNGPYMFDGEGAWEHNVRVDMVPNPEYKGGRTPQNGGVSVVFYEQEDAAYADLLSGNLDVIENIPNSSITSFEDELEGRSVNQPAAINQTLSVPSYLPEWSGEAGQLRRQAISHAINREEVTEVIFNGTRTPAKDFTSPVIAGWSEEVPGNEVLEFDPERAKELWAEAEAIEPWGDRTFTIATNTDSDHQPWVDAVNNSIRNTLGIEAEMEPYAQFSEFLDARDNKQMTGMFRAGWQGDYPSLANFLAPIYTEGAGSNDAFYASDEFESLMAQGNSAGSIEEANEYFLKAQEVLFRDLPGIPLWYQNVTGGWADTVDNVEFGWDSEPLLYQVTKSE</sequence>
<dbReference type="Proteomes" id="UP001499841">
    <property type="component" value="Unassembled WGS sequence"/>
</dbReference>
<gene>
    <name evidence="4" type="ORF">GCM10022262_31210</name>
</gene>